<dbReference type="NCBIfam" id="TIGR00005">
    <property type="entry name" value="rluA_subfam"/>
    <property type="match status" value="1"/>
</dbReference>
<dbReference type="PROSITE" id="PS01129">
    <property type="entry name" value="PSI_RLU"/>
    <property type="match status" value="1"/>
</dbReference>
<gene>
    <name evidence="6" type="ORF">L2W38_08560</name>
</gene>
<dbReference type="InterPro" id="IPR006224">
    <property type="entry name" value="PsdUridine_synth_RluA-like_CS"/>
</dbReference>
<name>A0ABS9EQ89_9BACT</name>
<dbReference type="InterPro" id="IPR020103">
    <property type="entry name" value="PsdUridine_synth_cat_dom_sf"/>
</dbReference>
<accession>A0ABS9EQ89</accession>
<dbReference type="Gene3D" id="3.30.2350.10">
    <property type="entry name" value="Pseudouridine synthase"/>
    <property type="match status" value="1"/>
</dbReference>
<evidence type="ECO:0000256" key="3">
    <source>
        <dbReference type="PROSITE-ProRule" id="PRU00182"/>
    </source>
</evidence>
<dbReference type="PROSITE" id="PS50889">
    <property type="entry name" value="S4"/>
    <property type="match status" value="1"/>
</dbReference>
<dbReference type="InterPro" id="IPR006225">
    <property type="entry name" value="PsdUridine_synth_RluC/D"/>
</dbReference>
<sequence length="305" mass="33660">MDRFVVSRHDDGRRLDKVIRKKWPSLPLGAMMKAFRKKQVRVDGARAYFDQRLVEGQEVLVPWESAPTDVGAKRTGGHLVTVYRDESLWVVSKPAGLLSQPDRKGGDSVVTRAFLPGSSFQPQAVNRLDRNTSGIMVLALTGESLRDLSSRWRDREMEKVYLALVVGDLPEEGRIDAPLSKDGSSNKVFVDSKGQSSMTLYRRLASGGGLSLCLVTLITGRSHQIRVHMSHIGHPVLGDVKYGDRAINGVKGAKRPMLHAFSVSFPEMSGDLSSLSSKTFRAPIPEDMADMCSKNGIVPDRAFLR</sequence>
<keyword evidence="2 4" id="KW-0413">Isomerase</keyword>
<organism evidence="6 7">
    <name type="scientific">Dethiosulfovibrio marinus</name>
    <dbReference type="NCBI Taxonomy" id="133532"/>
    <lineage>
        <taxon>Bacteria</taxon>
        <taxon>Thermotogati</taxon>
        <taxon>Synergistota</taxon>
        <taxon>Synergistia</taxon>
        <taxon>Synergistales</taxon>
        <taxon>Dethiosulfovibrionaceae</taxon>
        <taxon>Dethiosulfovibrio</taxon>
    </lineage>
</organism>
<comment type="function">
    <text evidence="4">Responsible for synthesis of pseudouridine from uracil.</text>
</comment>
<dbReference type="PANTHER" id="PTHR21600">
    <property type="entry name" value="MITOCHONDRIAL RNA PSEUDOURIDINE SYNTHASE"/>
    <property type="match status" value="1"/>
</dbReference>
<dbReference type="Pfam" id="PF00849">
    <property type="entry name" value="PseudoU_synth_2"/>
    <property type="match status" value="1"/>
</dbReference>
<dbReference type="SUPFAM" id="SSF55120">
    <property type="entry name" value="Pseudouridine synthase"/>
    <property type="match status" value="1"/>
</dbReference>
<keyword evidence="3" id="KW-0694">RNA-binding</keyword>
<dbReference type="InterPro" id="IPR050188">
    <property type="entry name" value="RluA_PseudoU_synthase"/>
</dbReference>
<evidence type="ECO:0000256" key="1">
    <source>
        <dbReference type="ARBA" id="ARBA00010876"/>
    </source>
</evidence>
<evidence type="ECO:0000256" key="4">
    <source>
        <dbReference type="RuleBase" id="RU362028"/>
    </source>
</evidence>
<dbReference type="EMBL" id="JAKGUD010000008">
    <property type="protein sequence ID" value="MCF4142869.1"/>
    <property type="molecule type" value="Genomic_DNA"/>
</dbReference>
<evidence type="ECO:0000256" key="2">
    <source>
        <dbReference type="ARBA" id="ARBA00023235"/>
    </source>
</evidence>
<feature type="domain" description="Pseudouridine synthase RsuA/RluA-like" evidence="5">
    <location>
        <begin position="88"/>
        <end position="231"/>
    </location>
</feature>
<dbReference type="EC" id="5.4.99.-" evidence="4"/>
<dbReference type="PANTHER" id="PTHR21600:SF87">
    <property type="entry name" value="RNA PSEUDOURIDYLATE SYNTHASE DOMAIN-CONTAINING PROTEIN 1"/>
    <property type="match status" value="1"/>
</dbReference>
<dbReference type="Gene3D" id="3.10.290.10">
    <property type="entry name" value="RNA-binding S4 domain"/>
    <property type="match status" value="1"/>
</dbReference>
<reference evidence="6 7" key="1">
    <citation type="submission" date="2022-01" db="EMBL/GenBank/DDBJ databases">
        <title>Dethiosulfovibrio faecalis sp. nov., a novel proteolytic, non-sulfur-reducing bacterium isolated from a marine aquaculture solid waste bioreactor.</title>
        <authorList>
            <person name="Grabowski S."/>
            <person name="Apolinario E."/>
            <person name="Schneider N."/>
            <person name="Marshall C.W."/>
            <person name="Sowers K.R."/>
        </authorList>
    </citation>
    <scope>NUCLEOTIDE SEQUENCE [LARGE SCALE GENOMIC DNA]</scope>
    <source>
        <strain evidence="6 7">DSM 12537</strain>
    </source>
</reference>
<dbReference type="InterPro" id="IPR006145">
    <property type="entry name" value="PsdUridine_synth_RsuA/RluA"/>
</dbReference>
<comment type="caution">
    <text evidence="6">The sequence shown here is derived from an EMBL/GenBank/DDBJ whole genome shotgun (WGS) entry which is preliminary data.</text>
</comment>
<dbReference type="InterPro" id="IPR036986">
    <property type="entry name" value="S4_RNA-bd_sf"/>
</dbReference>
<evidence type="ECO:0000313" key="7">
    <source>
        <dbReference type="Proteomes" id="UP001200430"/>
    </source>
</evidence>
<evidence type="ECO:0000259" key="5">
    <source>
        <dbReference type="Pfam" id="PF00849"/>
    </source>
</evidence>
<comment type="catalytic activity">
    <reaction evidence="4">
        <text>a uridine in RNA = a pseudouridine in RNA</text>
        <dbReference type="Rhea" id="RHEA:48348"/>
        <dbReference type="Rhea" id="RHEA-COMP:12068"/>
        <dbReference type="Rhea" id="RHEA-COMP:12069"/>
        <dbReference type="ChEBI" id="CHEBI:65314"/>
        <dbReference type="ChEBI" id="CHEBI:65315"/>
    </reaction>
</comment>
<dbReference type="RefSeq" id="WP_236099585.1">
    <property type="nucleotide sequence ID" value="NZ_JAKGUD010000008.1"/>
</dbReference>
<dbReference type="Proteomes" id="UP001200430">
    <property type="component" value="Unassembled WGS sequence"/>
</dbReference>
<protein>
    <recommendedName>
        <fullName evidence="4">Pseudouridine synthase</fullName>
        <ecNumber evidence="4">5.4.99.-</ecNumber>
    </recommendedName>
</protein>
<proteinExistence type="inferred from homology"/>
<dbReference type="CDD" id="cd02869">
    <property type="entry name" value="PseudoU_synth_RluA_like"/>
    <property type="match status" value="1"/>
</dbReference>
<evidence type="ECO:0000313" key="6">
    <source>
        <dbReference type="EMBL" id="MCF4142869.1"/>
    </source>
</evidence>
<keyword evidence="7" id="KW-1185">Reference proteome</keyword>
<comment type="similarity">
    <text evidence="1 4">Belongs to the pseudouridine synthase RluA family.</text>
</comment>